<reference evidence="3" key="4">
    <citation type="submission" date="2024-02" db="EMBL/GenBank/DDBJ databases">
        <title>Comparative genomics of Cryptococcus and Kwoniella reveals pathogenesis evolution and contrasting modes of karyotype evolution via chromosome fusion or intercentromeric recombination.</title>
        <authorList>
            <person name="Coelho M.A."/>
            <person name="David-Palma M."/>
            <person name="Shea T."/>
            <person name="Bowers K."/>
            <person name="McGinley-Smith S."/>
            <person name="Mohammad A.W."/>
            <person name="Gnirke A."/>
            <person name="Yurkov A.M."/>
            <person name="Nowrousian M."/>
            <person name="Sun S."/>
            <person name="Cuomo C.A."/>
            <person name="Heitman J."/>
        </authorList>
    </citation>
    <scope>NUCLEOTIDE SEQUENCE</scope>
    <source>
        <strain evidence="3">CBS 10737</strain>
    </source>
</reference>
<feature type="compositionally biased region" description="Polar residues" evidence="1">
    <location>
        <begin position="639"/>
        <end position="648"/>
    </location>
</feature>
<evidence type="ECO:0000256" key="1">
    <source>
        <dbReference type="SAM" id="MobiDB-lite"/>
    </source>
</evidence>
<dbReference type="GeneID" id="30171303"/>
<protein>
    <submittedName>
        <fullName evidence="2">Uncharacterized protein</fullName>
    </submittedName>
</protein>
<feature type="region of interest" description="Disordered" evidence="1">
    <location>
        <begin position="499"/>
        <end position="523"/>
    </location>
</feature>
<sequence length="675" mass="76597">MKAGLEFNELEVWVECDGIKLKEHDETFHLRTRGSPPIYKGYLQINASSKLKYTLHVKSATATIIPGHQTSSNLRTRTIAYTGDLLSCASIDGTELCPAFIYPEQGYEAIHHQYGEVSSRESEGDNELRFEEIQSKSVDCLLDDKDEIVLMNTLEANLGTITFSIFRGCLNPEYKSGLLKSGQLNLPRTDAWTARSGYNGAFEEKEPVDDAPLWRDDGTDDFTPWIQFQYYYGTPAALSLNGVNMQELTPRSTLFIPNTNPNDILVPDSTPPSPKSTSPYLRVESEQQSEFPLNSQYDHQPNNAGLLNMSTSIAQADNNDPPGQALSLMTLTSERSKTITHQVEESTIIPSAQGSLEELSRLLLTSEDVEQPTDEETDLLLQILESLDNKCIAKSAVGNLIDGKLDAGRKIDNTSDPELTNSNKNSKTSSSVDRVISKDFAYEPTISQRLNERSYWKYPSRLSINDSIENHPASSTNAIDPFYSLAQEGIDEDLLKRTFASPSPKRSGVERLSSKSQKRKWTYDENLEDRERKRRFEKRYHKKKAHNDVGDRKFSERDLKRRDKETRKWLSYYRENRKDRQRPGHSNTEAPSRSGSKKRSRGVLMNEDINRSREEEKRRMQILKGEKSSARFSTEIKGAQNQISQNEVYSERRHKKRNGSSKDSAIDLTLLSDSD</sequence>
<accession>A0A1B9I5S4</accession>
<name>A0A1B9I5S4_9TREE</name>
<dbReference type="EMBL" id="CP144521">
    <property type="protein sequence ID" value="WWC68651.1"/>
    <property type="molecule type" value="Genomic_DNA"/>
</dbReference>
<dbReference type="KEGG" id="kpin:30171303"/>
<dbReference type="EMBL" id="KI894009">
    <property type="protein sequence ID" value="OCF50876.1"/>
    <property type="molecule type" value="Genomic_DNA"/>
</dbReference>
<feature type="region of interest" description="Disordered" evidence="1">
    <location>
        <begin position="260"/>
        <end position="289"/>
    </location>
</feature>
<evidence type="ECO:0000313" key="3">
    <source>
        <dbReference type="EMBL" id="WWC68651.1"/>
    </source>
</evidence>
<reference evidence="2" key="1">
    <citation type="submission" date="2013-07" db="EMBL/GenBank/DDBJ databases">
        <title>The Genome Sequence of Cryptococcus pinus CBS10737.</title>
        <authorList>
            <consortium name="The Broad Institute Genome Sequencing Platform"/>
            <person name="Cuomo C."/>
            <person name="Litvintseva A."/>
            <person name="Chen Y."/>
            <person name="Heitman J."/>
            <person name="Sun S."/>
            <person name="Springer D."/>
            <person name="Dromer F."/>
            <person name="Young S.K."/>
            <person name="Zeng Q."/>
            <person name="Gargeya S."/>
            <person name="Fitzgerald M."/>
            <person name="Abouelleil A."/>
            <person name="Alvarado L."/>
            <person name="Berlin A.M."/>
            <person name="Chapman S.B."/>
            <person name="Dewar J."/>
            <person name="Goldberg J."/>
            <person name="Griggs A."/>
            <person name="Gujja S."/>
            <person name="Hansen M."/>
            <person name="Howarth C."/>
            <person name="Imamovic A."/>
            <person name="Larimer J."/>
            <person name="McCowan C."/>
            <person name="Murphy C."/>
            <person name="Pearson M."/>
            <person name="Priest M."/>
            <person name="Roberts A."/>
            <person name="Saif S."/>
            <person name="Shea T."/>
            <person name="Sykes S."/>
            <person name="Wortman J."/>
            <person name="Nusbaum C."/>
            <person name="Birren B."/>
        </authorList>
    </citation>
    <scope>NUCLEOTIDE SEQUENCE [LARGE SCALE GENOMIC DNA]</scope>
    <source>
        <strain evidence="2">CBS 10737</strain>
    </source>
</reference>
<feature type="region of interest" description="Disordered" evidence="1">
    <location>
        <begin position="572"/>
        <end position="675"/>
    </location>
</feature>
<evidence type="ECO:0000313" key="2">
    <source>
        <dbReference type="EMBL" id="OCF50876.1"/>
    </source>
</evidence>
<feature type="compositionally biased region" description="Basic and acidic residues" evidence="1">
    <location>
        <begin position="572"/>
        <end position="582"/>
    </location>
</feature>
<dbReference type="RefSeq" id="XP_019012095.1">
    <property type="nucleotide sequence ID" value="XM_019154692.1"/>
</dbReference>
<gene>
    <name evidence="2" type="ORF">I206_02934</name>
    <name evidence="3" type="ORF">I206_102582</name>
</gene>
<keyword evidence="4" id="KW-1185">Reference proteome</keyword>
<reference evidence="3" key="2">
    <citation type="submission" date="2013-07" db="EMBL/GenBank/DDBJ databases">
        <authorList>
            <consortium name="The Broad Institute Genome Sequencing Platform"/>
            <person name="Cuomo C."/>
            <person name="Litvintseva A."/>
            <person name="Chen Y."/>
            <person name="Heitman J."/>
            <person name="Sun S."/>
            <person name="Springer D."/>
            <person name="Dromer F."/>
            <person name="Young S.K."/>
            <person name="Zeng Q."/>
            <person name="Gargeya S."/>
            <person name="Fitzgerald M."/>
            <person name="Abouelleil A."/>
            <person name="Alvarado L."/>
            <person name="Berlin A.M."/>
            <person name="Chapman S.B."/>
            <person name="Dewar J."/>
            <person name="Goldberg J."/>
            <person name="Griggs A."/>
            <person name="Gujja S."/>
            <person name="Hansen M."/>
            <person name="Howarth C."/>
            <person name="Imamovic A."/>
            <person name="Larimer J."/>
            <person name="McCowan C."/>
            <person name="Murphy C."/>
            <person name="Pearson M."/>
            <person name="Priest M."/>
            <person name="Roberts A."/>
            <person name="Saif S."/>
            <person name="Shea T."/>
            <person name="Sykes S."/>
            <person name="Wortman J."/>
            <person name="Nusbaum C."/>
            <person name="Birren B."/>
        </authorList>
    </citation>
    <scope>NUCLEOTIDE SEQUENCE</scope>
    <source>
        <strain evidence="3">CBS 10737</strain>
    </source>
</reference>
<dbReference type="AlphaFoldDB" id="A0A1B9I5S4"/>
<reference evidence="2" key="3">
    <citation type="submission" date="2016-07" db="EMBL/GenBank/DDBJ databases">
        <title>Evolution of pathogenesis and genome organization in the Tremellales.</title>
        <authorList>
            <person name="Cuomo C."/>
            <person name="Litvintseva A."/>
            <person name="Heitman J."/>
            <person name="Chen Y."/>
            <person name="Sun S."/>
            <person name="Springer D."/>
            <person name="Dromer F."/>
            <person name="Young S."/>
            <person name="Zeng Q."/>
            <person name="Chapman S."/>
            <person name="Gujja S."/>
            <person name="Saif S."/>
            <person name="Birren B."/>
        </authorList>
    </citation>
    <scope>NUCLEOTIDE SEQUENCE</scope>
    <source>
        <strain evidence="2">CBS 10737</strain>
    </source>
</reference>
<feature type="compositionally biased region" description="Basic and acidic residues" evidence="1">
    <location>
        <begin position="608"/>
        <end position="629"/>
    </location>
</feature>
<evidence type="ECO:0000313" key="4">
    <source>
        <dbReference type="Proteomes" id="UP000094020"/>
    </source>
</evidence>
<organism evidence="2">
    <name type="scientific">Kwoniella pini CBS 10737</name>
    <dbReference type="NCBI Taxonomy" id="1296096"/>
    <lineage>
        <taxon>Eukaryota</taxon>
        <taxon>Fungi</taxon>
        <taxon>Dikarya</taxon>
        <taxon>Basidiomycota</taxon>
        <taxon>Agaricomycotina</taxon>
        <taxon>Tremellomycetes</taxon>
        <taxon>Tremellales</taxon>
        <taxon>Cryptococcaceae</taxon>
        <taxon>Kwoniella</taxon>
    </lineage>
</organism>
<feature type="compositionally biased region" description="Low complexity" evidence="1">
    <location>
        <begin position="420"/>
        <end position="430"/>
    </location>
</feature>
<dbReference type="Proteomes" id="UP000094020">
    <property type="component" value="Chromosome 3"/>
</dbReference>
<dbReference type="OrthoDB" id="2565370at2759"/>
<proteinExistence type="predicted"/>
<feature type="region of interest" description="Disordered" evidence="1">
    <location>
        <begin position="406"/>
        <end position="430"/>
    </location>
</feature>